<dbReference type="Ensembl" id="ENSDLAT00005021551.2">
    <property type="protein sequence ID" value="ENSDLAP00005020083.1"/>
    <property type="gene ID" value="ENSDLAG00005009315.2"/>
</dbReference>
<dbReference type="PANTHER" id="PTHR15614">
    <property type="entry name" value="INTRAFLAGELLAR TRANSPORT PROTEIN 81 HOMOLOG"/>
    <property type="match status" value="1"/>
</dbReference>
<name>A0A8C4EJF2_DICLA</name>
<evidence type="ECO:0000313" key="20">
    <source>
        <dbReference type="Proteomes" id="UP000694389"/>
    </source>
</evidence>
<protein>
    <recommendedName>
        <fullName evidence="14">Intraflagellar transport protein 81 homolog</fullName>
    </recommendedName>
    <alternativeName>
        <fullName evidence="15">Carnitine deficiency-associated protein expressed in ventricle 1</fullName>
    </alternativeName>
</protein>
<comment type="similarity">
    <text evidence="12">Belongs to the IFT81 family.</text>
</comment>
<keyword evidence="8 16" id="KW-0175">Coiled coil</keyword>
<keyword evidence="9" id="KW-0969">Cilium</keyword>
<dbReference type="GO" id="GO:0030154">
    <property type="term" value="P:cell differentiation"/>
    <property type="evidence" value="ECO:0007669"/>
    <property type="project" value="UniProtKB-KW"/>
</dbReference>
<feature type="domain" description="IFT81 calponin homology" evidence="18">
    <location>
        <begin position="3"/>
        <end position="126"/>
    </location>
</feature>
<keyword evidence="11" id="KW-0966">Cell projection</keyword>
<evidence type="ECO:0000256" key="7">
    <source>
        <dbReference type="ARBA" id="ARBA00022990"/>
    </source>
</evidence>
<keyword evidence="20" id="KW-1185">Reference proteome</keyword>
<dbReference type="AlphaFoldDB" id="A0A8C4EJF2"/>
<evidence type="ECO:0000256" key="1">
    <source>
        <dbReference type="ARBA" id="ARBA00004120"/>
    </source>
</evidence>
<evidence type="ECO:0000256" key="17">
    <source>
        <dbReference type="SAM" id="MobiDB-lite"/>
    </source>
</evidence>
<feature type="coiled-coil region" evidence="16">
    <location>
        <begin position="396"/>
        <end position="463"/>
    </location>
</feature>
<evidence type="ECO:0000256" key="10">
    <source>
        <dbReference type="ARBA" id="ARBA00023212"/>
    </source>
</evidence>
<evidence type="ECO:0000256" key="11">
    <source>
        <dbReference type="ARBA" id="ARBA00023273"/>
    </source>
</evidence>
<organism evidence="19 20">
    <name type="scientific">Dicentrarchus labrax</name>
    <name type="common">European seabass</name>
    <name type="synonym">Morone labrax</name>
    <dbReference type="NCBI Taxonomy" id="13489"/>
    <lineage>
        <taxon>Eukaryota</taxon>
        <taxon>Metazoa</taxon>
        <taxon>Chordata</taxon>
        <taxon>Craniata</taxon>
        <taxon>Vertebrata</taxon>
        <taxon>Euteleostomi</taxon>
        <taxon>Actinopterygii</taxon>
        <taxon>Neopterygii</taxon>
        <taxon>Teleostei</taxon>
        <taxon>Neoteleostei</taxon>
        <taxon>Acanthomorphata</taxon>
        <taxon>Eupercaria</taxon>
        <taxon>Moronidae</taxon>
        <taxon>Dicentrarchus</taxon>
    </lineage>
</organism>
<dbReference type="FunFam" id="1.10.418.70:FF:000001">
    <property type="entry name" value="Intraflagellar transport protein 81 homolog"/>
    <property type="match status" value="1"/>
</dbReference>
<keyword evidence="10" id="KW-0206">Cytoskeleton</keyword>
<evidence type="ECO:0000256" key="12">
    <source>
        <dbReference type="ARBA" id="ARBA00043983"/>
    </source>
</evidence>
<dbReference type="Pfam" id="PF18383">
    <property type="entry name" value="IFT81_CH"/>
    <property type="match status" value="1"/>
</dbReference>
<dbReference type="GO" id="GO:0060271">
    <property type="term" value="P:cilium assembly"/>
    <property type="evidence" value="ECO:0007669"/>
    <property type="project" value="InterPro"/>
</dbReference>
<proteinExistence type="inferred from homology"/>
<keyword evidence="7" id="KW-0007">Acetylation</keyword>
<keyword evidence="4" id="KW-0221">Differentiation</keyword>
<dbReference type="GO" id="GO:0015631">
    <property type="term" value="F:tubulin binding"/>
    <property type="evidence" value="ECO:0007669"/>
    <property type="project" value="InterPro"/>
</dbReference>
<keyword evidence="5" id="KW-0970">Cilium biogenesis/degradation</keyword>
<comment type="function">
    <text evidence="13">Component of the intraflagellar transport (IFT) complex B: together with IFT74, forms a tubulin-binding module that specifically mediates transport of tubulin within the cilium. Binds tubulin via its CH (calponin-homology)-like region. Required for ciliogenesis. Required for proper regulation of SHH signaling. Plays an important role during spermatogenesis by modulating the assembly and elongation of the sperm flagella.</text>
</comment>
<reference evidence="19" key="1">
    <citation type="submission" date="2025-08" db="UniProtKB">
        <authorList>
            <consortium name="Ensembl"/>
        </authorList>
    </citation>
    <scope>IDENTIFICATION</scope>
</reference>
<dbReference type="Proteomes" id="UP000694389">
    <property type="component" value="Unassembled WGS sequence"/>
</dbReference>
<dbReference type="InterPro" id="IPR043016">
    <property type="entry name" value="IFT81_N_sf"/>
</dbReference>
<dbReference type="InterPro" id="IPR029600">
    <property type="entry name" value="IFT81"/>
</dbReference>
<evidence type="ECO:0000256" key="13">
    <source>
        <dbReference type="ARBA" id="ARBA00055755"/>
    </source>
</evidence>
<evidence type="ECO:0000256" key="15">
    <source>
        <dbReference type="ARBA" id="ARBA00079903"/>
    </source>
</evidence>
<evidence type="ECO:0000256" key="16">
    <source>
        <dbReference type="SAM" id="Coils"/>
    </source>
</evidence>
<evidence type="ECO:0000256" key="5">
    <source>
        <dbReference type="ARBA" id="ARBA00022794"/>
    </source>
</evidence>
<keyword evidence="6" id="KW-0744">Spermatogenesis</keyword>
<comment type="subcellular location">
    <subcellularLocation>
        <location evidence="1">Cytoplasm</location>
        <location evidence="1">Cytoskeleton</location>
        <location evidence="1">Cilium basal body</location>
    </subcellularLocation>
</comment>
<keyword evidence="3" id="KW-0597">Phosphoprotein</keyword>
<evidence type="ECO:0000313" key="19">
    <source>
        <dbReference type="Ensembl" id="ENSDLAP00005020083.1"/>
    </source>
</evidence>
<evidence type="ECO:0000259" key="18">
    <source>
        <dbReference type="Pfam" id="PF18383"/>
    </source>
</evidence>
<evidence type="ECO:0000256" key="8">
    <source>
        <dbReference type="ARBA" id="ARBA00023054"/>
    </source>
</evidence>
<dbReference type="Gene3D" id="1.10.418.70">
    <property type="entry name" value="Intraflagellar transport protein 81, N-terminal domain"/>
    <property type="match status" value="1"/>
</dbReference>
<dbReference type="GO" id="GO:0030992">
    <property type="term" value="C:intraciliary transport particle B"/>
    <property type="evidence" value="ECO:0007669"/>
    <property type="project" value="InterPro"/>
</dbReference>
<evidence type="ECO:0000256" key="14">
    <source>
        <dbReference type="ARBA" id="ARBA00073058"/>
    </source>
</evidence>
<feature type="region of interest" description="Disordered" evidence="17">
    <location>
        <begin position="215"/>
        <end position="238"/>
    </location>
</feature>
<dbReference type="GeneTree" id="ENSGT00390000000999"/>
<dbReference type="InterPro" id="IPR041146">
    <property type="entry name" value="IFT81_CH"/>
</dbReference>
<accession>A0A8C4EJF2</accession>
<evidence type="ECO:0000256" key="9">
    <source>
        <dbReference type="ARBA" id="ARBA00023069"/>
    </source>
</evidence>
<evidence type="ECO:0000256" key="4">
    <source>
        <dbReference type="ARBA" id="ARBA00022782"/>
    </source>
</evidence>
<reference evidence="19" key="2">
    <citation type="submission" date="2025-09" db="UniProtKB">
        <authorList>
            <consortium name="Ensembl"/>
        </authorList>
    </citation>
    <scope>IDENTIFICATION</scope>
</reference>
<dbReference type="PANTHER" id="PTHR15614:SF2">
    <property type="entry name" value="INTRAFLAGELLAR TRANSPORT PROTEIN 81 HOMOLOG"/>
    <property type="match status" value="1"/>
</dbReference>
<sequence length="619" mass="72436">MSEQLKFIVEQLNKDPFKKNFNLITFDSLEPMQLLQILNDVLAEIDPKQAIDIREEMPEQTIKRMCALLGMLKYKPPGNLSDVSSFRQGLVAGSKPVVHPILHWLLQRVPELKKRAYLARFLVKLEVPAEFLQEDVINDTYHQYEELVEGFKTYHKECEQLRTSGFSTAEIRRDISAMEEEKDQLIKRVERLKKRVESVSNHQRMLEQARQLRVEKEREEALTHQKQEQKNQVNTSHSQSYLAVESLMKRLEEEIKINSYMVSEKLPKELEGMRRTVQYLQKIASEPAMGQADLQELEDKIKEVDSQITQLIEKRMMRNDPMDDKLTLYRQQASIIIRRKESKAEELQEAREELAAAERELRQRSSQARSSDGEEVIRGDELKRLLVKLRSKGTVYKKKRQEITDLKAEYGVLQRTEEILKERHETVQQKLQTMEAEKGISGYSNTQEELERVSAIKSELDEKKGRTLDDMSEMVKKLNSMITDKKSALAPIIKELRSLRQRCQEISQEYEEKKAQYESCTAGLESNRSKLEQIVEMQIQRAAEEMKAYVSSDPQERKKKLREKQKMVRESHGANMEQMKLWRDLEQLMECKKQCFIRAQSQASIGQVIQEGGEDRLVL</sequence>
<dbReference type="GO" id="GO:0036064">
    <property type="term" value="C:ciliary basal body"/>
    <property type="evidence" value="ECO:0007669"/>
    <property type="project" value="TreeGrafter"/>
</dbReference>
<evidence type="ECO:0000256" key="2">
    <source>
        <dbReference type="ARBA" id="ARBA00022490"/>
    </source>
</evidence>
<evidence type="ECO:0000256" key="3">
    <source>
        <dbReference type="ARBA" id="ARBA00022553"/>
    </source>
</evidence>
<feature type="compositionally biased region" description="Basic and acidic residues" evidence="17">
    <location>
        <begin position="215"/>
        <end position="229"/>
    </location>
</feature>
<dbReference type="GO" id="GO:0042073">
    <property type="term" value="P:intraciliary transport"/>
    <property type="evidence" value="ECO:0007669"/>
    <property type="project" value="InterPro"/>
</dbReference>
<feature type="coiled-coil region" evidence="16">
    <location>
        <begin position="294"/>
        <end position="367"/>
    </location>
</feature>
<evidence type="ECO:0000256" key="6">
    <source>
        <dbReference type="ARBA" id="ARBA00022871"/>
    </source>
</evidence>
<feature type="region of interest" description="Disordered" evidence="17">
    <location>
        <begin position="550"/>
        <end position="572"/>
    </location>
</feature>
<keyword evidence="2" id="KW-0963">Cytoplasm</keyword>
<dbReference type="GO" id="GO:0007283">
    <property type="term" value="P:spermatogenesis"/>
    <property type="evidence" value="ECO:0007669"/>
    <property type="project" value="UniProtKB-KW"/>
</dbReference>